<organism evidence="2 3">
    <name type="scientific">Hypholoma sublateritium (strain FD-334 SS-4)</name>
    <dbReference type="NCBI Taxonomy" id="945553"/>
    <lineage>
        <taxon>Eukaryota</taxon>
        <taxon>Fungi</taxon>
        <taxon>Dikarya</taxon>
        <taxon>Basidiomycota</taxon>
        <taxon>Agaricomycotina</taxon>
        <taxon>Agaricomycetes</taxon>
        <taxon>Agaricomycetidae</taxon>
        <taxon>Agaricales</taxon>
        <taxon>Agaricineae</taxon>
        <taxon>Strophariaceae</taxon>
        <taxon>Hypholoma</taxon>
    </lineage>
</organism>
<name>A0A0D2NQ06_HYPSF</name>
<feature type="transmembrane region" description="Helical" evidence="1">
    <location>
        <begin position="250"/>
        <end position="271"/>
    </location>
</feature>
<dbReference type="OrthoDB" id="3226582at2759"/>
<keyword evidence="1" id="KW-0472">Membrane</keyword>
<feature type="transmembrane region" description="Helical" evidence="1">
    <location>
        <begin position="173"/>
        <end position="196"/>
    </location>
</feature>
<proteinExistence type="predicted"/>
<evidence type="ECO:0000256" key="1">
    <source>
        <dbReference type="SAM" id="Phobius"/>
    </source>
</evidence>
<dbReference type="Proteomes" id="UP000054270">
    <property type="component" value="Unassembled WGS sequence"/>
</dbReference>
<protein>
    <submittedName>
        <fullName evidence="2">Uncharacterized protein</fullName>
    </submittedName>
</protein>
<dbReference type="AlphaFoldDB" id="A0A0D2NQ06"/>
<dbReference type="STRING" id="945553.A0A0D2NQ06"/>
<feature type="transmembrane region" description="Helical" evidence="1">
    <location>
        <begin position="54"/>
        <end position="74"/>
    </location>
</feature>
<keyword evidence="1" id="KW-0812">Transmembrane</keyword>
<feature type="transmembrane region" description="Helical" evidence="1">
    <location>
        <begin position="135"/>
        <end position="153"/>
    </location>
</feature>
<feature type="transmembrane region" description="Helical" evidence="1">
    <location>
        <begin position="217"/>
        <end position="238"/>
    </location>
</feature>
<gene>
    <name evidence="2" type="ORF">HYPSUDRAFT_205069</name>
</gene>
<reference evidence="3" key="1">
    <citation type="submission" date="2014-04" db="EMBL/GenBank/DDBJ databases">
        <title>Evolutionary Origins and Diversification of the Mycorrhizal Mutualists.</title>
        <authorList>
            <consortium name="DOE Joint Genome Institute"/>
            <consortium name="Mycorrhizal Genomics Consortium"/>
            <person name="Kohler A."/>
            <person name="Kuo A."/>
            <person name="Nagy L.G."/>
            <person name="Floudas D."/>
            <person name="Copeland A."/>
            <person name="Barry K.W."/>
            <person name="Cichocki N."/>
            <person name="Veneault-Fourrey C."/>
            <person name="LaButti K."/>
            <person name="Lindquist E.A."/>
            <person name="Lipzen A."/>
            <person name="Lundell T."/>
            <person name="Morin E."/>
            <person name="Murat C."/>
            <person name="Riley R."/>
            <person name="Ohm R."/>
            <person name="Sun H."/>
            <person name="Tunlid A."/>
            <person name="Henrissat B."/>
            <person name="Grigoriev I.V."/>
            <person name="Hibbett D.S."/>
            <person name="Martin F."/>
        </authorList>
    </citation>
    <scope>NUCLEOTIDE SEQUENCE [LARGE SCALE GENOMIC DNA]</scope>
    <source>
        <strain evidence="3">FD-334 SS-4</strain>
    </source>
</reference>
<keyword evidence="1" id="KW-1133">Transmembrane helix</keyword>
<evidence type="ECO:0000313" key="2">
    <source>
        <dbReference type="EMBL" id="KJA18851.1"/>
    </source>
</evidence>
<sequence>MSAGLTITISDETTIMRGYFHSEMLNTLLLGIYTPLYFGTMYIFMTGKSSTNRVVVAATTVLYAFNVIGGLKLWEDISLLIGTSGSSMSEGLLAESTAFADNIVWSDVTKFLPFIVADGLLIWRCFKIWNGSYRIVALSLLLFLAEIALYSTVTVFDFSPRQLATGATRNHLLSVGLFTTLAVTLWTTTLIVYRIYSAANDTLNRQKPRFYNILEMITQSSLIYALALGANALLAVIPQRPSDVWTIFTVANYVGVVLYAITGIAPTLMVARIALLSSLTSDTEPTTTGASDIQFGWQNLNAVLEGDASSTIHRCAPSAERRMNQGHAIPARRVSALSASYATRHPTSNVTRRKESEKSVVSHFDERDKILLAPVYAQSRTTMTVANIPFAFWVLLDDGQLRKM</sequence>
<dbReference type="EMBL" id="KN817584">
    <property type="protein sequence ID" value="KJA18851.1"/>
    <property type="molecule type" value="Genomic_DNA"/>
</dbReference>
<evidence type="ECO:0000313" key="3">
    <source>
        <dbReference type="Proteomes" id="UP000054270"/>
    </source>
</evidence>
<keyword evidence="3" id="KW-1185">Reference proteome</keyword>
<feature type="transmembrane region" description="Helical" evidence="1">
    <location>
        <begin position="24"/>
        <end position="45"/>
    </location>
</feature>
<accession>A0A0D2NQ06</accession>